<proteinExistence type="predicted"/>
<evidence type="ECO:0008006" key="5">
    <source>
        <dbReference type="Google" id="ProtNLM"/>
    </source>
</evidence>
<accession>A0A2W5SM20</accession>
<feature type="transmembrane region" description="Helical" evidence="1">
    <location>
        <begin position="166"/>
        <end position="188"/>
    </location>
</feature>
<comment type="caution">
    <text evidence="3">The sequence shown here is derived from an EMBL/GenBank/DDBJ whole genome shotgun (WGS) entry which is preliminary data.</text>
</comment>
<dbReference type="Gene3D" id="2.60.120.260">
    <property type="entry name" value="Galactose-binding domain-like"/>
    <property type="match status" value="1"/>
</dbReference>
<reference evidence="3 4" key="1">
    <citation type="submission" date="2017-08" db="EMBL/GenBank/DDBJ databases">
        <title>Infants hospitalized years apart are colonized by the same room-sourced microbial strains.</title>
        <authorList>
            <person name="Brooks B."/>
            <person name="Olm M.R."/>
            <person name="Firek B.A."/>
            <person name="Baker R."/>
            <person name="Thomas B.C."/>
            <person name="Morowitz M.J."/>
            <person name="Banfield J.F."/>
        </authorList>
    </citation>
    <scope>NUCLEOTIDE SEQUENCE [LARGE SCALE GENOMIC DNA]</scope>
    <source>
        <strain evidence="3">S2_003_000_R2_11</strain>
    </source>
</reference>
<dbReference type="AlphaFoldDB" id="A0A2W5SM20"/>
<feature type="chain" id="PRO_5015963671" description="VPLPA-CTERM sorting domain-containing protein" evidence="2">
    <location>
        <begin position="20"/>
        <end position="194"/>
    </location>
</feature>
<gene>
    <name evidence="3" type="ORF">DI533_09020</name>
</gene>
<keyword evidence="1" id="KW-0812">Transmembrane</keyword>
<name>A0A2W5SM20_CERSP</name>
<evidence type="ECO:0000256" key="2">
    <source>
        <dbReference type="SAM" id="SignalP"/>
    </source>
</evidence>
<evidence type="ECO:0000313" key="3">
    <source>
        <dbReference type="EMBL" id="PZR00665.1"/>
    </source>
</evidence>
<feature type="signal peptide" evidence="2">
    <location>
        <begin position="1"/>
        <end position="19"/>
    </location>
</feature>
<sequence length="194" mass="19500">MKIIAASAAIVVAGFSAQAATVAIGGTGSTGAGGFTSDLATTDTNNGAYYQGATTPASNWVWANDPLVEYGQVIFTFAFDLTGFNAASATLSGLWGVDNLGEVFLNGTRVSWLDFGYSAFDSLTAFDGTGATFNAGLNELTFFAINAGGPGAFRASVTVSADPIPAAVPLPAALPLLAGAVAAVGFVARRRKAA</sequence>
<keyword evidence="1" id="KW-0472">Membrane</keyword>
<dbReference type="Proteomes" id="UP000248975">
    <property type="component" value="Unassembled WGS sequence"/>
</dbReference>
<evidence type="ECO:0000256" key="1">
    <source>
        <dbReference type="SAM" id="Phobius"/>
    </source>
</evidence>
<keyword evidence="2" id="KW-0732">Signal</keyword>
<dbReference type="EMBL" id="QFQS01000001">
    <property type="protein sequence ID" value="PZR00665.1"/>
    <property type="molecule type" value="Genomic_DNA"/>
</dbReference>
<evidence type="ECO:0000313" key="4">
    <source>
        <dbReference type="Proteomes" id="UP000248975"/>
    </source>
</evidence>
<organism evidence="3 4">
    <name type="scientific">Cereibacter sphaeroides</name>
    <name type="common">Rhodobacter sphaeroides</name>
    <dbReference type="NCBI Taxonomy" id="1063"/>
    <lineage>
        <taxon>Bacteria</taxon>
        <taxon>Pseudomonadati</taxon>
        <taxon>Pseudomonadota</taxon>
        <taxon>Alphaproteobacteria</taxon>
        <taxon>Rhodobacterales</taxon>
        <taxon>Paracoccaceae</taxon>
        <taxon>Cereibacter</taxon>
    </lineage>
</organism>
<keyword evidence="1" id="KW-1133">Transmembrane helix</keyword>
<protein>
    <recommendedName>
        <fullName evidence="5">VPLPA-CTERM sorting domain-containing protein</fullName>
    </recommendedName>
</protein>